<sequence>MAASSDYLSPSLLICLCFLINTSYGYIMPICSDYCSTCAEQCSQDDEGAHVTKNSELFFFVTDTMEIVRDILYRKILPLFVPHRPKPRDSSYIDSMWSLFGFHVETEPPEDDDQVFCNGSIFALIFVLYFGYLFMATKCVNAPKYYEDSPRFIPYLMAGQEEIENAAGKQLCCHHQHQRIDQEDEMDTYATPYDYPNEEQF</sequence>
<feature type="signal peptide" evidence="1">
    <location>
        <begin position="1"/>
        <end position="25"/>
    </location>
</feature>
<reference evidence="2 3" key="1">
    <citation type="journal article" date="2024" name="BMC Genomics">
        <title>De novo assembly and annotation of Popillia japonica's genome with initial clues to its potential as an invasive pest.</title>
        <authorList>
            <person name="Cucini C."/>
            <person name="Boschi S."/>
            <person name="Funari R."/>
            <person name="Cardaioli E."/>
            <person name="Iannotti N."/>
            <person name="Marturano G."/>
            <person name="Paoli F."/>
            <person name="Bruttini M."/>
            <person name="Carapelli A."/>
            <person name="Frati F."/>
            <person name="Nardi F."/>
        </authorList>
    </citation>
    <scope>NUCLEOTIDE SEQUENCE [LARGE SCALE GENOMIC DNA]</scope>
    <source>
        <strain evidence="2">DMR45628</strain>
    </source>
</reference>
<evidence type="ECO:0000256" key="1">
    <source>
        <dbReference type="SAM" id="SignalP"/>
    </source>
</evidence>
<keyword evidence="3" id="KW-1185">Reference proteome</keyword>
<keyword evidence="1" id="KW-0732">Signal</keyword>
<evidence type="ECO:0000313" key="2">
    <source>
        <dbReference type="EMBL" id="KAK9710833.1"/>
    </source>
</evidence>
<feature type="chain" id="PRO_5043340346" evidence="1">
    <location>
        <begin position="26"/>
        <end position="201"/>
    </location>
</feature>
<organism evidence="2 3">
    <name type="scientific">Popillia japonica</name>
    <name type="common">Japanese beetle</name>
    <dbReference type="NCBI Taxonomy" id="7064"/>
    <lineage>
        <taxon>Eukaryota</taxon>
        <taxon>Metazoa</taxon>
        <taxon>Ecdysozoa</taxon>
        <taxon>Arthropoda</taxon>
        <taxon>Hexapoda</taxon>
        <taxon>Insecta</taxon>
        <taxon>Pterygota</taxon>
        <taxon>Neoptera</taxon>
        <taxon>Endopterygota</taxon>
        <taxon>Coleoptera</taxon>
        <taxon>Polyphaga</taxon>
        <taxon>Scarabaeiformia</taxon>
        <taxon>Scarabaeidae</taxon>
        <taxon>Rutelinae</taxon>
        <taxon>Popillia</taxon>
    </lineage>
</organism>
<proteinExistence type="predicted"/>
<protein>
    <submittedName>
        <fullName evidence="2">Uncharacterized protein</fullName>
    </submittedName>
</protein>
<dbReference type="EMBL" id="JASPKY010000288">
    <property type="protein sequence ID" value="KAK9710833.1"/>
    <property type="molecule type" value="Genomic_DNA"/>
</dbReference>
<accession>A0AAW1K0J4</accession>
<dbReference type="Proteomes" id="UP001458880">
    <property type="component" value="Unassembled WGS sequence"/>
</dbReference>
<comment type="caution">
    <text evidence="2">The sequence shown here is derived from an EMBL/GenBank/DDBJ whole genome shotgun (WGS) entry which is preliminary data.</text>
</comment>
<name>A0AAW1K0J4_POPJA</name>
<dbReference type="AlphaFoldDB" id="A0AAW1K0J4"/>
<evidence type="ECO:0000313" key="3">
    <source>
        <dbReference type="Proteomes" id="UP001458880"/>
    </source>
</evidence>
<gene>
    <name evidence="2" type="ORF">QE152_g25820</name>
</gene>